<dbReference type="Gene3D" id="1.20.1430.10">
    <property type="entry name" value="Families 57/38 glycoside transferase, middle domain"/>
    <property type="match status" value="1"/>
</dbReference>
<feature type="binding site" evidence="4">
    <location>
        <position position="466"/>
    </location>
    <ligand>
        <name>substrate</name>
    </ligand>
</feature>
<dbReference type="SUPFAM" id="SSF88713">
    <property type="entry name" value="Glycoside hydrolase/deacetylase"/>
    <property type="match status" value="1"/>
</dbReference>
<dbReference type="RefSeq" id="WP_277444373.1">
    <property type="nucleotide sequence ID" value="NZ_JAKOAV010000021.1"/>
</dbReference>
<accession>A0A9X4JUD1</accession>
<dbReference type="InterPro" id="IPR028995">
    <property type="entry name" value="Glyco_hydro_57/38_cen_sf"/>
</dbReference>
<feature type="domain" description="Glycoside hydrolase family 57 N-terminal" evidence="6">
    <location>
        <begin position="8"/>
        <end position="393"/>
    </location>
</feature>
<evidence type="ECO:0000256" key="2">
    <source>
        <dbReference type="ARBA" id="ARBA00023277"/>
    </source>
</evidence>
<dbReference type="AlphaFoldDB" id="A0A9X4JUD1"/>
<dbReference type="Pfam" id="PF03065">
    <property type="entry name" value="Glyco_hydro_57"/>
    <property type="match status" value="1"/>
</dbReference>
<dbReference type="InterPro" id="IPR037090">
    <property type="entry name" value="57_glycoside_trans_central"/>
</dbReference>
<organism evidence="8 9">
    <name type="scientific">Pelotomaculum isophthalicicum JI</name>
    <dbReference type="NCBI Taxonomy" id="947010"/>
    <lineage>
        <taxon>Bacteria</taxon>
        <taxon>Bacillati</taxon>
        <taxon>Bacillota</taxon>
        <taxon>Clostridia</taxon>
        <taxon>Eubacteriales</taxon>
        <taxon>Desulfotomaculaceae</taxon>
        <taxon>Pelotomaculum</taxon>
    </lineage>
</organism>
<feature type="active site" description="Proton donor" evidence="3">
    <location>
        <position position="352"/>
    </location>
</feature>
<protein>
    <submittedName>
        <fullName evidence="8">DUF1957 domain-containing protein</fullName>
    </submittedName>
</protein>
<proteinExistence type="inferred from homology"/>
<feature type="binding site" evidence="4">
    <location>
        <position position="241"/>
    </location>
    <ligand>
        <name>substrate</name>
    </ligand>
</feature>
<evidence type="ECO:0000256" key="3">
    <source>
        <dbReference type="PIRSR" id="PIRSR640042-1"/>
    </source>
</evidence>
<dbReference type="InterPro" id="IPR040042">
    <property type="entry name" value="Branching_enz_MT3115-like"/>
</dbReference>
<keyword evidence="2 5" id="KW-0119">Carbohydrate metabolism</keyword>
<dbReference type="PANTHER" id="PTHR41695:SF1">
    <property type="entry name" value="1,4-ALPHA-GLUCAN BRANCHING ENZYME TK1436"/>
    <property type="match status" value="1"/>
</dbReference>
<dbReference type="GO" id="GO:0003844">
    <property type="term" value="F:1,4-alpha-glucan branching enzyme activity"/>
    <property type="evidence" value="ECO:0007669"/>
    <property type="project" value="InterPro"/>
</dbReference>
<feature type="binding site" evidence="4">
    <location>
        <position position="406"/>
    </location>
    <ligand>
        <name>substrate</name>
    </ligand>
</feature>
<evidence type="ECO:0000313" key="9">
    <source>
        <dbReference type="Proteomes" id="UP001154312"/>
    </source>
</evidence>
<name>A0A9X4JUD1_9FIRM</name>
<evidence type="ECO:0000256" key="1">
    <source>
        <dbReference type="ARBA" id="ARBA00006821"/>
    </source>
</evidence>
<evidence type="ECO:0000259" key="6">
    <source>
        <dbReference type="Pfam" id="PF03065"/>
    </source>
</evidence>
<dbReference type="InterPro" id="IPR015293">
    <property type="entry name" value="BE_C"/>
</dbReference>
<evidence type="ECO:0000313" key="8">
    <source>
        <dbReference type="EMBL" id="MDF9408965.1"/>
    </source>
</evidence>
<sequence length="538" mass="62648">MPKGYLCLVLHAHLPFVRHPEHENFLEEKWLYEAITETYIPLIHVFERLIEDNVKFRVTLTLSPPLLSMFTDPLLQERYVRHLAKLIELADKEEGRTYGSPFHETALMYKKRFQEAMFTFCDRYNRNLVTAFKDFQDKGRIELITCAATHGYLPFMMLYPEAIKGQIKTAVDLHTRHLGKPPAGIWLPECAYAPGVDEILKECGLKFFFTDSHGVLYASHRPRFGIFAPIYCPSGVAAFGRDIESSKQVWSTQEGYPGDYDYREFYRDIGYDLGLDYIGPYIHPDGIRIHTGIKYHKITGKVDLSQKQPYNPRQADEKAALHAGNFMFNRQHQIYYLANLMDRPPIIVAPYDAELFGHWWFEGPKWLDYLIRKIAFDQDVVEMATPSDYLQNFPCNQVATPCSSSWGNKGYHEVWLCGANDWIYRHLHIAAERMTSLANKYSNARGLHRRALNQAAREFLLAQSSDWAFIMSTGTMVEYAVKRTKYHLLNFFQLQKEIQGNCINEDNLQYLEYKNNIFPDIDYNWYANRTELPKAASL</sequence>
<reference evidence="8" key="1">
    <citation type="submission" date="2022-02" db="EMBL/GenBank/DDBJ databases">
        <authorList>
            <person name="Leng L."/>
        </authorList>
    </citation>
    <scope>NUCLEOTIDE SEQUENCE</scope>
    <source>
        <strain evidence="8">JI</strain>
    </source>
</reference>
<dbReference type="InterPro" id="IPR004300">
    <property type="entry name" value="Glyco_hydro_57_N"/>
</dbReference>
<feature type="binding site" evidence="4">
    <location>
        <position position="258"/>
    </location>
    <ligand>
        <name>substrate</name>
    </ligand>
</feature>
<dbReference type="GO" id="GO:0030979">
    <property type="term" value="P:alpha-glucan biosynthetic process"/>
    <property type="evidence" value="ECO:0007669"/>
    <property type="project" value="InterPro"/>
</dbReference>
<dbReference type="InterPro" id="IPR011330">
    <property type="entry name" value="Glyco_hydro/deAcase_b/a-brl"/>
</dbReference>
<dbReference type="GO" id="GO:0005576">
    <property type="term" value="C:extracellular region"/>
    <property type="evidence" value="ECO:0007669"/>
    <property type="project" value="TreeGrafter"/>
</dbReference>
<gene>
    <name evidence="8" type="ORF">L7E55_11445</name>
</gene>
<dbReference type="CDD" id="cd10792">
    <property type="entry name" value="GH57N_AmyC_like"/>
    <property type="match status" value="1"/>
</dbReference>
<dbReference type="InterPro" id="IPR027291">
    <property type="entry name" value="Glyco_hydro_38_N_sf"/>
</dbReference>
<comment type="caution">
    <text evidence="8">The sequence shown here is derived from an EMBL/GenBank/DDBJ whole genome shotgun (WGS) entry which is preliminary data.</text>
</comment>
<dbReference type="Pfam" id="PF09210">
    <property type="entry name" value="BE_C"/>
    <property type="match status" value="1"/>
</dbReference>
<dbReference type="PANTHER" id="PTHR41695">
    <property type="entry name" value="1,4-ALPHA-GLUCAN BRANCHING ENZYME RV3031-RELATED"/>
    <property type="match status" value="1"/>
</dbReference>
<comment type="similarity">
    <text evidence="1 5">Belongs to the glycosyl hydrolase 57 family.</text>
</comment>
<evidence type="ECO:0000256" key="5">
    <source>
        <dbReference type="RuleBase" id="RU361196"/>
    </source>
</evidence>
<evidence type="ECO:0000259" key="7">
    <source>
        <dbReference type="Pfam" id="PF09210"/>
    </source>
</evidence>
<evidence type="ECO:0000256" key="4">
    <source>
        <dbReference type="PIRSR" id="PIRSR640042-2"/>
    </source>
</evidence>
<dbReference type="Proteomes" id="UP001154312">
    <property type="component" value="Unassembled WGS sequence"/>
</dbReference>
<feature type="active site" description="Nucleophile" evidence="3">
    <location>
        <position position="189"/>
    </location>
</feature>
<dbReference type="Gene3D" id="3.20.110.10">
    <property type="entry name" value="Glycoside hydrolase 38, N terminal domain"/>
    <property type="match status" value="1"/>
</dbReference>
<dbReference type="EMBL" id="JAKOAV010000021">
    <property type="protein sequence ID" value="MDF9408965.1"/>
    <property type="molecule type" value="Genomic_DNA"/>
</dbReference>
<dbReference type="SUPFAM" id="SSF88688">
    <property type="entry name" value="Families 57/38 glycoside transferase middle domain"/>
    <property type="match status" value="1"/>
</dbReference>
<feature type="domain" description="1,4-alpha-glucan branching enzyme C-terminal" evidence="7">
    <location>
        <begin position="426"/>
        <end position="526"/>
    </location>
</feature>
<keyword evidence="9" id="KW-1185">Reference proteome</keyword>